<evidence type="ECO:0000313" key="3">
    <source>
        <dbReference type="Proteomes" id="UP001500457"/>
    </source>
</evidence>
<dbReference type="Gene3D" id="2.40.50.90">
    <property type="match status" value="1"/>
</dbReference>
<evidence type="ECO:0000259" key="1">
    <source>
        <dbReference type="SMART" id="SM00318"/>
    </source>
</evidence>
<accession>A0ABP9EJG8</accession>
<name>A0ABP9EJG8_9PSEU</name>
<keyword evidence="3" id="KW-1185">Reference proteome</keyword>
<sequence>MTDIALGYTPNTRRVYDAPLLRGVDGDTVNIDQAVRMVSIDTPETHLGGSAPTAQATLDRCRQRLENGDYDAIDEVLREHLIERLVTNAAAKHLGAGARAGQEFARMRAERLVIDPTTGVGKVGIVVSGEVIEENGRLLAYVTPWLKAPLPHPDDPRRRTFNLQLIETGWAAFFPIYPSLPRDADLNRAVRAAEDAWERKLGVWDEFGQDVLLGYEYRACLKLGAADPPNGPAPTPAERIAQAFRRVCIDVRDRTILGLFGYHQIDPPYRLWTWQDDLDEARTVLNLRGA</sequence>
<dbReference type="EMBL" id="BAABHQ010000008">
    <property type="protein sequence ID" value="GAA4878551.1"/>
    <property type="molecule type" value="Genomic_DNA"/>
</dbReference>
<gene>
    <name evidence="2" type="ORF">GCM10023203_31330</name>
</gene>
<dbReference type="SUPFAM" id="SSF50199">
    <property type="entry name" value="Staphylococcal nuclease"/>
    <property type="match status" value="1"/>
</dbReference>
<proteinExistence type="predicted"/>
<organism evidence="2 3">
    <name type="scientific">Actinomycetospora straminea</name>
    <dbReference type="NCBI Taxonomy" id="663607"/>
    <lineage>
        <taxon>Bacteria</taxon>
        <taxon>Bacillati</taxon>
        <taxon>Actinomycetota</taxon>
        <taxon>Actinomycetes</taxon>
        <taxon>Pseudonocardiales</taxon>
        <taxon>Pseudonocardiaceae</taxon>
        <taxon>Actinomycetospora</taxon>
    </lineage>
</organism>
<dbReference type="InterPro" id="IPR016071">
    <property type="entry name" value="Staphylococal_nuclease_OB-fold"/>
</dbReference>
<comment type="caution">
    <text evidence="2">The sequence shown here is derived from an EMBL/GenBank/DDBJ whole genome shotgun (WGS) entry which is preliminary data.</text>
</comment>
<dbReference type="Proteomes" id="UP001500457">
    <property type="component" value="Unassembled WGS sequence"/>
</dbReference>
<dbReference type="InterPro" id="IPR035437">
    <property type="entry name" value="SNase_OB-fold_sf"/>
</dbReference>
<dbReference type="Pfam" id="PF00565">
    <property type="entry name" value="SNase"/>
    <property type="match status" value="1"/>
</dbReference>
<evidence type="ECO:0000313" key="2">
    <source>
        <dbReference type="EMBL" id="GAA4878551.1"/>
    </source>
</evidence>
<feature type="domain" description="TNase-like" evidence="1">
    <location>
        <begin position="14"/>
        <end position="206"/>
    </location>
</feature>
<dbReference type="SMART" id="SM00318">
    <property type="entry name" value="SNc"/>
    <property type="match status" value="1"/>
</dbReference>
<dbReference type="RefSeq" id="WP_274232296.1">
    <property type="nucleotide sequence ID" value="NZ_BAABHQ010000008.1"/>
</dbReference>
<reference evidence="3" key="1">
    <citation type="journal article" date="2019" name="Int. J. Syst. Evol. Microbiol.">
        <title>The Global Catalogue of Microorganisms (GCM) 10K type strain sequencing project: providing services to taxonomists for standard genome sequencing and annotation.</title>
        <authorList>
            <consortium name="The Broad Institute Genomics Platform"/>
            <consortium name="The Broad Institute Genome Sequencing Center for Infectious Disease"/>
            <person name="Wu L."/>
            <person name="Ma J."/>
        </authorList>
    </citation>
    <scope>NUCLEOTIDE SEQUENCE [LARGE SCALE GENOMIC DNA]</scope>
    <source>
        <strain evidence="3">JCM 17983</strain>
    </source>
</reference>
<protein>
    <recommendedName>
        <fullName evidence="1">TNase-like domain-containing protein</fullName>
    </recommendedName>
</protein>